<dbReference type="AlphaFoldDB" id="A0A9D9HMS9"/>
<evidence type="ECO:0000313" key="2">
    <source>
        <dbReference type="EMBL" id="MBO8456869.1"/>
    </source>
</evidence>
<keyword evidence="1" id="KW-0732">Signal</keyword>
<feature type="signal peptide" evidence="1">
    <location>
        <begin position="1"/>
        <end position="20"/>
    </location>
</feature>
<comment type="caution">
    <text evidence="2">The sequence shown here is derived from an EMBL/GenBank/DDBJ whole genome shotgun (WGS) entry which is preliminary data.</text>
</comment>
<proteinExistence type="predicted"/>
<name>A0A9D9HMS9_9SPIR</name>
<organism evidence="2 3">
    <name type="scientific">Candidatus Gallitreponema excrementavium</name>
    <dbReference type="NCBI Taxonomy" id="2840840"/>
    <lineage>
        <taxon>Bacteria</taxon>
        <taxon>Pseudomonadati</taxon>
        <taxon>Spirochaetota</taxon>
        <taxon>Spirochaetia</taxon>
        <taxon>Spirochaetales</taxon>
        <taxon>Candidatus Gallitreponema</taxon>
    </lineage>
</organism>
<evidence type="ECO:0000313" key="3">
    <source>
        <dbReference type="Proteomes" id="UP000823638"/>
    </source>
</evidence>
<dbReference type="Proteomes" id="UP000823638">
    <property type="component" value="Unassembled WGS sequence"/>
</dbReference>
<sequence>MRKFICSSFLFFILCSIVFSQVEGIETVDSLSGGGGLIDESWYFNEFILNSNSEYFDIINSLKYELDVLADKRNVFHENIMSFDNPVKVTPVSLEEKTKNGNILPGDYGMEYLNQLISFFYDIDKAKDRFKEYYINVKKQAALIEQNFLIKNQNDNNINTLNKLYDYIQVLPAEAFGLKKDLYELGIYFKDFDSEIFQTYLAVLYTMSVPYIMERSADLIDNILIKNPEDSILEEEIYANRIFYTSRIENLFFDSLAASEALWFLSQMSITQPYLDYSADKGLKVDELKLMASESIQNIIKVFNSLSEFQLSFIYSSDYQTAFGIKLLYNTIYCLKILENDFDAVFPFIEKQVGSSLASLDYFFNSAKKNDNYTFVIKDCNILSVDFLSGYKDALELQKKLNSGSNIYLCDFITSPELFYIIDNSGLFNDLKLYYYSNKDNLFLKDSVDYKFVYLNRLSEKFTLFKNLTSKYGISPFYFITNEQFSILEFLEVKNYNPGYFGLYDIERLSYLIKQLDDALIILNSAGKRMSDIIYERSFFK</sequence>
<feature type="chain" id="PRO_5039659176" evidence="1">
    <location>
        <begin position="21"/>
        <end position="541"/>
    </location>
</feature>
<gene>
    <name evidence="2" type="ORF">IAA81_01420</name>
</gene>
<accession>A0A9D9HMS9</accession>
<dbReference type="EMBL" id="JADIMM010000021">
    <property type="protein sequence ID" value="MBO8456869.1"/>
    <property type="molecule type" value="Genomic_DNA"/>
</dbReference>
<protein>
    <submittedName>
        <fullName evidence="2">Uncharacterized protein</fullName>
    </submittedName>
</protein>
<reference evidence="2" key="1">
    <citation type="submission" date="2020-10" db="EMBL/GenBank/DDBJ databases">
        <authorList>
            <person name="Gilroy R."/>
        </authorList>
    </citation>
    <scope>NUCLEOTIDE SEQUENCE</scope>
    <source>
        <strain evidence="2">10532</strain>
    </source>
</reference>
<evidence type="ECO:0000256" key="1">
    <source>
        <dbReference type="SAM" id="SignalP"/>
    </source>
</evidence>
<reference evidence="2" key="2">
    <citation type="journal article" date="2021" name="PeerJ">
        <title>Extensive microbial diversity within the chicken gut microbiome revealed by metagenomics and culture.</title>
        <authorList>
            <person name="Gilroy R."/>
            <person name="Ravi A."/>
            <person name="Getino M."/>
            <person name="Pursley I."/>
            <person name="Horton D.L."/>
            <person name="Alikhan N.F."/>
            <person name="Baker D."/>
            <person name="Gharbi K."/>
            <person name="Hall N."/>
            <person name="Watson M."/>
            <person name="Adriaenssens E.M."/>
            <person name="Foster-Nyarko E."/>
            <person name="Jarju S."/>
            <person name="Secka A."/>
            <person name="Antonio M."/>
            <person name="Oren A."/>
            <person name="Chaudhuri R.R."/>
            <person name="La Ragione R."/>
            <person name="Hildebrand F."/>
            <person name="Pallen M.J."/>
        </authorList>
    </citation>
    <scope>NUCLEOTIDE SEQUENCE</scope>
    <source>
        <strain evidence="2">10532</strain>
    </source>
</reference>